<feature type="compositionally biased region" description="Basic and acidic residues" evidence="1">
    <location>
        <begin position="212"/>
        <end position="240"/>
    </location>
</feature>
<comment type="caution">
    <text evidence="3">The sequence shown here is derived from an EMBL/GenBank/DDBJ whole genome shotgun (WGS) entry which is preliminary data.</text>
</comment>
<feature type="region of interest" description="Disordered" evidence="1">
    <location>
        <begin position="199"/>
        <end position="240"/>
    </location>
</feature>
<keyword evidence="4" id="KW-1185">Reference proteome</keyword>
<accession>A0AA36DRT4</accession>
<evidence type="ECO:0000259" key="2">
    <source>
        <dbReference type="SMART" id="SM00033"/>
    </source>
</evidence>
<feature type="domain" description="Calponin-homology (CH)" evidence="2">
    <location>
        <begin position="115"/>
        <end position="288"/>
    </location>
</feature>
<feature type="compositionally biased region" description="Basic and acidic residues" evidence="1">
    <location>
        <begin position="32"/>
        <end position="66"/>
    </location>
</feature>
<name>A0AA36DRT4_CYLNA</name>
<feature type="compositionally biased region" description="Low complexity" evidence="1">
    <location>
        <begin position="199"/>
        <end position="208"/>
    </location>
</feature>
<sequence length="381" mass="41029">MSEEKKIVIETVVVETTVQEEPPAPALPTTEPPKEDVGKPIEAEVTEATKVEEKPAEEVAKEEKPASRIFKRPTLKWGKKRDEHAAPREPEQAKDIREDALGWIAQQIPPAVHKVNYHVLDWAQKLAYEDSERPALPGKDCSMTRNQFLAHLRDGKLLSALANKLQPGAVSVEPEIVAVVETAPVTTLAPAVEVTEPAAAVAAPAEPEASGDAEKKDEPSAEPAKPEEKPAAPVEKSPKEKQAELVGKFASWAKESLGLDESKAMTAADLLEKGKAGYPAVFETLWQLALKAQEKFNKEAIDVDAVLAAASQVVHTNIIQTILNFFRQRRPAAPVADKKDEPAQPDPAAGDAAPNAPEGEQVAEEECKKVDALTSPAVAAN</sequence>
<dbReference type="Gene3D" id="1.10.418.10">
    <property type="entry name" value="Calponin-like domain"/>
    <property type="match status" value="1"/>
</dbReference>
<feature type="compositionally biased region" description="Basic and acidic residues" evidence="1">
    <location>
        <begin position="80"/>
        <end position="93"/>
    </location>
</feature>
<evidence type="ECO:0000313" key="3">
    <source>
        <dbReference type="EMBL" id="CAJ0592648.1"/>
    </source>
</evidence>
<evidence type="ECO:0000313" key="4">
    <source>
        <dbReference type="Proteomes" id="UP001176961"/>
    </source>
</evidence>
<organism evidence="3 4">
    <name type="scientific">Cylicocyclus nassatus</name>
    <name type="common">Nematode worm</name>
    <dbReference type="NCBI Taxonomy" id="53992"/>
    <lineage>
        <taxon>Eukaryota</taxon>
        <taxon>Metazoa</taxon>
        <taxon>Ecdysozoa</taxon>
        <taxon>Nematoda</taxon>
        <taxon>Chromadorea</taxon>
        <taxon>Rhabditida</taxon>
        <taxon>Rhabditina</taxon>
        <taxon>Rhabditomorpha</taxon>
        <taxon>Strongyloidea</taxon>
        <taxon>Strongylidae</taxon>
        <taxon>Cylicocyclus</taxon>
    </lineage>
</organism>
<evidence type="ECO:0000256" key="1">
    <source>
        <dbReference type="SAM" id="MobiDB-lite"/>
    </source>
</evidence>
<feature type="region of interest" description="Disordered" evidence="1">
    <location>
        <begin position="333"/>
        <end position="381"/>
    </location>
</feature>
<dbReference type="EMBL" id="CATQJL010000112">
    <property type="protein sequence ID" value="CAJ0592648.1"/>
    <property type="molecule type" value="Genomic_DNA"/>
</dbReference>
<gene>
    <name evidence="3" type="ORF">CYNAS_LOCUS4631</name>
</gene>
<dbReference type="SMART" id="SM00033">
    <property type="entry name" value="CH"/>
    <property type="match status" value="1"/>
</dbReference>
<dbReference type="InterPro" id="IPR001715">
    <property type="entry name" value="CH_dom"/>
</dbReference>
<dbReference type="SUPFAM" id="SSF47576">
    <property type="entry name" value="Calponin-homology domain, CH-domain"/>
    <property type="match status" value="1"/>
</dbReference>
<feature type="compositionally biased region" description="Low complexity" evidence="1">
    <location>
        <begin position="346"/>
        <end position="360"/>
    </location>
</feature>
<dbReference type="Proteomes" id="UP001176961">
    <property type="component" value="Unassembled WGS sequence"/>
</dbReference>
<reference evidence="3" key="1">
    <citation type="submission" date="2023-07" db="EMBL/GenBank/DDBJ databases">
        <authorList>
            <consortium name="CYATHOMIX"/>
        </authorList>
    </citation>
    <scope>NUCLEOTIDE SEQUENCE</scope>
    <source>
        <strain evidence="3">N/A</strain>
    </source>
</reference>
<feature type="region of interest" description="Disordered" evidence="1">
    <location>
        <begin position="17"/>
        <end position="93"/>
    </location>
</feature>
<dbReference type="InterPro" id="IPR036872">
    <property type="entry name" value="CH_dom_sf"/>
</dbReference>
<dbReference type="AlphaFoldDB" id="A0AA36DRT4"/>
<proteinExistence type="predicted"/>
<protein>
    <recommendedName>
        <fullName evidence="2">Calponin-homology (CH) domain-containing protein</fullName>
    </recommendedName>
</protein>
<feature type="compositionally biased region" description="Basic residues" evidence="1">
    <location>
        <begin position="69"/>
        <end position="79"/>
    </location>
</feature>